<dbReference type="InterPro" id="IPR025404">
    <property type="entry name" value="DUF4130"/>
</dbReference>
<gene>
    <name evidence="11" type="ORF">FM069_16845</name>
</gene>
<dbReference type="PANTHER" id="PTHR33693">
    <property type="entry name" value="TYPE-5 URACIL-DNA GLYCOSYLASE"/>
    <property type="match status" value="1"/>
</dbReference>
<keyword evidence="3" id="KW-0004">4Fe-4S</keyword>
<evidence type="ECO:0000256" key="2">
    <source>
        <dbReference type="ARBA" id="ARBA00019403"/>
    </source>
</evidence>
<keyword evidence="5" id="KW-0227">DNA damage</keyword>
<dbReference type="InterPro" id="IPR051536">
    <property type="entry name" value="UDG_Type-4/5"/>
</dbReference>
<keyword evidence="7" id="KW-0408">Iron</keyword>
<protein>
    <recommendedName>
        <fullName evidence="2">Type-4 uracil-DNA glycosylase</fullName>
    </recommendedName>
</protein>
<keyword evidence="9" id="KW-0234">DNA repair</keyword>
<organism evidence="11 12">
    <name type="scientific">Pseudomonas mangiferae</name>
    <dbReference type="NCBI Taxonomy" id="2593654"/>
    <lineage>
        <taxon>Bacteria</taxon>
        <taxon>Pseudomonadati</taxon>
        <taxon>Pseudomonadota</taxon>
        <taxon>Gammaproteobacteria</taxon>
        <taxon>Pseudomonadales</taxon>
        <taxon>Pseudomonadaceae</taxon>
        <taxon>Pseudomonas</taxon>
    </lineage>
</organism>
<evidence type="ECO:0000256" key="6">
    <source>
        <dbReference type="ARBA" id="ARBA00022801"/>
    </source>
</evidence>
<evidence type="ECO:0000256" key="4">
    <source>
        <dbReference type="ARBA" id="ARBA00022723"/>
    </source>
</evidence>
<dbReference type="NCBIfam" id="TIGR03914">
    <property type="entry name" value="UDG_fam_dom"/>
    <property type="match status" value="1"/>
</dbReference>
<dbReference type="EMBL" id="VJOY01000013">
    <property type="protein sequence ID" value="TRX73584.1"/>
    <property type="molecule type" value="Genomic_DNA"/>
</dbReference>
<dbReference type="InterPro" id="IPR023875">
    <property type="entry name" value="DNA_repair_put"/>
</dbReference>
<dbReference type="SUPFAM" id="SSF52141">
    <property type="entry name" value="Uracil-DNA glycosylase-like"/>
    <property type="match status" value="1"/>
</dbReference>
<keyword evidence="8" id="KW-0411">Iron-sulfur</keyword>
<evidence type="ECO:0000256" key="1">
    <source>
        <dbReference type="ARBA" id="ARBA00006521"/>
    </source>
</evidence>
<evidence type="ECO:0000256" key="9">
    <source>
        <dbReference type="ARBA" id="ARBA00023204"/>
    </source>
</evidence>
<evidence type="ECO:0000313" key="12">
    <source>
        <dbReference type="Proteomes" id="UP000315235"/>
    </source>
</evidence>
<dbReference type="AlphaFoldDB" id="A0A553GVP6"/>
<dbReference type="Gene3D" id="3.40.470.10">
    <property type="entry name" value="Uracil-DNA glycosylase-like domain"/>
    <property type="match status" value="1"/>
</dbReference>
<dbReference type="Proteomes" id="UP000315235">
    <property type="component" value="Unassembled WGS sequence"/>
</dbReference>
<sequence length="491" mass="54237">MQPVRFSGQFADWRRVSRRLLASGAAPASLTWQVDGDGEDLFADAPMAADEAAANTPVRVPRDLPALLEQAARFRAEDRWALLYRILWRVCGGDRTAMLAGDPDGGELHRRIKAVRREAHHLHAFLRFRERDAALGAPQFVAWHDTAHDVLDLGAEHFAKRMGRHTWLVATPEGVARFDGQRLHYQRPCPADIRAFAEGLRDDGEALWQAYYTSTFNPARLNPKVMLNHMPARFWKHLPEGPLIPDLMSRARAGQQRLAQTAAVGEQPGRQVLIARERAQPQRQLPSSLDTCRNCDIWRDATQAVPGQGPAQASIMLVGEQPGDHEDLAGRPFIGPAGEVLARALAAAGLSRDALYLTNAVKHFKWEPRGGPTGRSATRKHATPKPAEIRACHGWLDKEVREVNPRVIVALGRTALASLLEVHDPQRLRLADFTGRPFRHLGRWILVGPHPAAILRAQDGGAALYDTLVQALAEAARLQQETEDSAAALDG</sequence>
<evidence type="ECO:0000313" key="11">
    <source>
        <dbReference type="EMBL" id="TRX73584.1"/>
    </source>
</evidence>
<dbReference type="CDD" id="cd10030">
    <property type="entry name" value="UDG-F4_TTUDGA_SPO1dp_like"/>
    <property type="match status" value="1"/>
</dbReference>
<comment type="caution">
    <text evidence="11">The sequence shown here is derived from an EMBL/GenBank/DDBJ whole genome shotgun (WGS) entry which is preliminary data.</text>
</comment>
<evidence type="ECO:0000256" key="8">
    <source>
        <dbReference type="ARBA" id="ARBA00023014"/>
    </source>
</evidence>
<dbReference type="NCBIfam" id="TIGR03915">
    <property type="entry name" value="SAM_7_link_chp"/>
    <property type="match status" value="1"/>
</dbReference>
<keyword evidence="4" id="KW-0479">Metal-binding</keyword>
<keyword evidence="6" id="KW-0378">Hydrolase</keyword>
<dbReference type="InterPro" id="IPR005273">
    <property type="entry name" value="Ura-DNA_glyco_family4"/>
</dbReference>
<dbReference type="GO" id="GO:0051539">
    <property type="term" value="F:4 iron, 4 sulfur cluster binding"/>
    <property type="evidence" value="ECO:0007669"/>
    <property type="project" value="UniProtKB-KW"/>
</dbReference>
<dbReference type="OrthoDB" id="5290748at2"/>
<dbReference type="GO" id="GO:0046872">
    <property type="term" value="F:metal ion binding"/>
    <property type="evidence" value="ECO:0007669"/>
    <property type="project" value="UniProtKB-KW"/>
</dbReference>
<dbReference type="Pfam" id="PF13566">
    <property type="entry name" value="DUF4130"/>
    <property type="match status" value="1"/>
</dbReference>
<dbReference type="PANTHER" id="PTHR33693:SF9">
    <property type="entry name" value="TYPE-4 URACIL-DNA GLYCOSYLASE"/>
    <property type="match status" value="1"/>
</dbReference>
<dbReference type="SMART" id="SM00987">
    <property type="entry name" value="UreE_C"/>
    <property type="match status" value="1"/>
</dbReference>
<proteinExistence type="inferred from homology"/>
<dbReference type="InterPro" id="IPR005122">
    <property type="entry name" value="Uracil-DNA_glycosylase-like"/>
</dbReference>
<dbReference type="RefSeq" id="WP_143489537.1">
    <property type="nucleotide sequence ID" value="NZ_VJOY01000013.1"/>
</dbReference>
<evidence type="ECO:0000259" key="10">
    <source>
        <dbReference type="SMART" id="SM00986"/>
    </source>
</evidence>
<dbReference type="InterPro" id="IPR036895">
    <property type="entry name" value="Uracil-DNA_glycosylase-like_sf"/>
</dbReference>
<name>A0A553GVP6_9PSED</name>
<evidence type="ECO:0000256" key="3">
    <source>
        <dbReference type="ARBA" id="ARBA00022485"/>
    </source>
</evidence>
<comment type="similarity">
    <text evidence="1">Belongs to the uracil-DNA glycosylase (UDG) superfamily. Type 4 (UDGa) family.</text>
</comment>
<evidence type="ECO:0000256" key="5">
    <source>
        <dbReference type="ARBA" id="ARBA00022763"/>
    </source>
</evidence>
<reference evidence="11 12" key="1">
    <citation type="submission" date="2019-07" db="EMBL/GenBank/DDBJ databases">
        <title>Pseudomonas mangiferae sp. nov., isolated from bark of mango tree in Thailand.</title>
        <authorList>
            <person name="Srisuk N."/>
            <person name="Anurat P."/>
        </authorList>
    </citation>
    <scope>NUCLEOTIDE SEQUENCE [LARGE SCALE GENOMIC DNA]</scope>
    <source>
        <strain evidence="11 12">DMKU_BBB3-04</strain>
    </source>
</reference>
<accession>A0A553GVP6</accession>
<dbReference type="Pfam" id="PF03167">
    <property type="entry name" value="UDG"/>
    <property type="match status" value="1"/>
</dbReference>
<dbReference type="GO" id="GO:0006281">
    <property type="term" value="P:DNA repair"/>
    <property type="evidence" value="ECO:0007669"/>
    <property type="project" value="UniProtKB-KW"/>
</dbReference>
<evidence type="ECO:0000256" key="7">
    <source>
        <dbReference type="ARBA" id="ARBA00023004"/>
    </source>
</evidence>
<keyword evidence="12" id="KW-1185">Reference proteome</keyword>
<feature type="domain" description="Uracil-DNA glycosylase-like" evidence="10">
    <location>
        <begin position="306"/>
        <end position="472"/>
    </location>
</feature>
<dbReference type="GO" id="GO:0097506">
    <property type="term" value="F:deaminated base DNA N-glycosylase activity"/>
    <property type="evidence" value="ECO:0007669"/>
    <property type="project" value="UniProtKB-ARBA"/>
</dbReference>
<dbReference type="SMART" id="SM00986">
    <property type="entry name" value="UDG"/>
    <property type="match status" value="1"/>
</dbReference>